<feature type="repeat" description="RCC1" evidence="5">
    <location>
        <begin position="243"/>
        <end position="294"/>
    </location>
</feature>
<feature type="repeat" description="RCC1" evidence="5">
    <location>
        <begin position="138"/>
        <end position="190"/>
    </location>
</feature>
<comment type="caution">
    <text evidence="4">Lacks conserved residue(s) required for the propagation of feature annotation.</text>
</comment>
<name>A0ABV0RVN0_9TELE</name>
<dbReference type="Gene3D" id="3.90.1750.10">
    <property type="entry name" value="Hect, E3 ligase catalytic domains"/>
    <property type="match status" value="1"/>
</dbReference>
<gene>
    <name evidence="8" type="ORF">XENOCAPTIV_023722</name>
</gene>
<dbReference type="InterPro" id="IPR051709">
    <property type="entry name" value="Ub-ligase/GTPase-reg"/>
</dbReference>
<dbReference type="PANTHER" id="PTHR45622">
    <property type="entry name" value="UBIQUITIN-PROTEIN LIGASE E3A-RELATED"/>
    <property type="match status" value="1"/>
</dbReference>
<accession>A0ABV0RVN0</accession>
<evidence type="ECO:0000256" key="5">
    <source>
        <dbReference type="PROSITE-ProRule" id="PRU00235"/>
    </source>
</evidence>
<reference evidence="8 9" key="1">
    <citation type="submission" date="2021-06" db="EMBL/GenBank/DDBJ databases">
        <authorList>
            <person name="Palmer J.M."/>
        </authorList>
    </citation>
    <scope>NUCLEOTIDE SEQUENCE [LARGE SCALE GENOMIC DNA]</scope>
    <source>
        <strain evidence="8 9">XC_2019</strain>
        <tissue evidence="8">Muscle</tissue>
    </source>
</reference>
<evidence type="ECO:0000259" key="7">
    <source>
        <dbReference type="PROSITE" id="PS50237"/>
    </source>
</evidence>
<dbReference type="EMBL" id="JAHRIN010059359">
    <property type="protein sequence ID" value="MEQ2212039.1"/>
    <property type="molecule type" value="Genomic_DNA"/>
</dbReference>
<dbReference type="InterPro" id="IPR000569">
    <property type="entry name" value="HECT_dom"/>
</dbReference>
<feature type="transmembrane region" description="Helical" evidence="6">
    <location>
        <begin position="403"/>
        <end position="424"/>
    </location>
</feature>
<dbReference type="InterPro" id="IPR035983">
    <property type="entry name" value="Hect_E3_ubiquitin_ligase"/>
</dbReference>
<sequence>MFSWGEDCQRGFWLNGDSSTDKGVHHLNVGYNVTSVSAGRSVLAFVKSNGNAFILRTYESKDGNRVRGKQKFVKCKEKIEAVSCEDDEVTLLSERGSVFCVDTTHPPYTPRILGAFSNIQVAQVACGSQHSVALTKECQVYTWGLDSRGQLGLGKKGSGARSPQQVRSLSSVPVVRISAGGDQSFALSVSGGVFCWGRNNCGQLGLGDTKDTHTPTCVHSLNLKKTRDICCGNDHTAILTKQGAVFTFGSGQYGQLGHNSFRNELHPRFVAELWGAKVIKIACGRNLDANRFSNATQHGLELLFYLPERPYFMPTVFSFLLSRDKHFQTSSKCHGLNLKLARQHFKKLVKTEFVWDQVEAAVLHLLPLLDKNPVGVESLRIFLLLNELLHIIQKYRKQQSSKLAEMVAAAVTSLGVVVIAVAIQHGEEEFIMGVLEQIIMEAFLDIGLCYPNAPASHEDQRFYLFGVLCGLALYNQVIIYLPFPLVLFKKLLRGSPTLNDLKEFSPSVGK</sequence>
<dbReference type="InterPro" id="IPR058923">
    <property type="entry name" value="RCC1-like_dom"/>
</dbReference>
<proteinExistence type="predicted"/>
<feature type="domain" description="HECT" evidence="7">
    <location>
        <begin position="462"/>
        <end position="510"/>
    </location>
</feature>
<dbReference type="Gene3D" id="2.130.10.30">
    <property type="entry name" value="Regulator of chromosome condensation 1/beta-lactamase-inhibitor protein II"/>
    <property type="match status" value="1"/>
</dbReference>
<dbReference type="SUPFAM" id="SSF56204">
    <property type="entry name" value="Hect, E3 ligase catalytic domain"/>
    <property type="match status" value="1"/>
</dbReference>
<keyword evidence="2" id="KW-0677">Repeat</keyword>
<dbReference type="SUPFAM" id="SSF50985">
    <property type="entry name" value="RCC1/BLIP-II"/>
    <property type="match status" value="1"/>
</dbReference>
<evidence type="ECO:0000256" key="1">
    <source>
        <dbReference type="ARBA" id="ARBA00022679"/>
    </source>
</evidence>
<dbReference type="InterPro" id="IPR009091">
    <property type="entry name" value="RCC1/BLIP-II"/>
</dbReference>
<feature type="transmembrane region" description="Helical" evidence="6">
    <location>
        <begin position="462"/>
        <end position="483"/>
    </location>
</feature>
<evidence type="ECO:0000256" key="6">
    <source>
        <dbReference type="SAM" id="Phobius"/>
    </source>
</evidence>
<evidence type="ECO:0000256" key="2">
    <source>
        <dbReference type="ARBA" id="ARBA00022737"/>
    </source>
</evidence>
<keyword evidence="6" id="KW-1133">Transmembrane helix</keyword>
<dbReference type="PRINTS" id="PR00633">
    <property type="entry name" value="RCCNDNSATION"/>
</dbReference>
<keyword evidence="3 4" id="KW-0833">Ubl conjugation pathway</keyword>
<keyword evidence="6" id="KW-0472">Membrane</keyword>
<protein>
    <recommendedName>
        <fullName evidence="7">HECT domain-containing protein</fullName>
    </recommendedName>
</protein>
<evidence type="ECO:0000256" key="3">
    <source>
        <dbReference type="ARBA" id="ARBA00022786"/>
    </source>
</evidence>
<dbReference type="InterPro" id="IPR000408">
    <property type="entry name" value="Reg_chr_condens"/>
</dbReference>
<keyword evidence="9" id="KW-1185">Reference proteome</keyword>
<evidence type="ECO:0000313" key="8">
    <source>
        <dbReference type="EMBL" id="MEQ2212039.1"/>
    </source>
</evidence>
<keyword evidence="1" id="KW-0808">Transferase</keyword>
<comment type="caution">
    <text evidence="8">The sequence shown here is derived from an EMBL/GenBank/DDBJ whole genome shotgun (WGS) entry which is preliminary data.</text>
</comment>
<evidence type="ECO:0000313" key="9">
    <source>
        <dbReference type="Proteomes" id="UP001434883"/>
    </source>
</evidence>
<dbReference type="Proteomes" id="UP001434883">
    <property type="component" value="Unassembled WGS sequence"/>
</dbReference>
<dbReference type="Pfam" id="PF25390">
    <property type="entry name" value="WD40_RLD"/>
    <property type="match status" value="1"/>
</dbReference>
<dbReference type="PROSITE" id="PS50237">
    <property type="entry name" value="HECT"/>
    <property type="match status" value="1"/>
</dbReference>
<organism evidence="8 9">
    <name type="scientific">Xenoophorus captivus</name>
    <dbReference type="NCBI Taxonomy" id="1517983"/>
    <lineage>
        <taxon>Eukaryota</taxon>
        <taxon>Metazoa</taxon>
        <taxon>Chordata</taxon>
        <taxon>Craniata</taxon>
        <taxon>Vertebrata</taxon>
        <taxon>Euteleostomi</taxon>
        <taxon>Actinopterygii</taxon>
        <taxon>Neopterygii</taxon>
        <taxon>Teleostei</taxon>
        <taxon>Neoteleostei</taxon>
        <taxon>Acanthomorphata</taxon>
        <taxon>Ovalentaria</taxon>
        <taxon>Atherinomorphae</taxon>
        <taxon>Cyprinodontiformes</taxon>
        <taxon>Goodeidae</taxon>
        <taxon>Xenoophorus</taxon>
    </lineage>
</organism>
<dbReference type="Gene3D" id="3.30.2160.10">
    <property type="entry name" value="Hect, E3 ligase catalytic domain"/>
    <property type="match status" value="1"/>
</dbReference>
<evidence type="ECO:0000256" key="4">
    <source>
        <dbReference type="PROSITE-ProRule" id="PRU00104"/>
    </source>
</evidence>
<dbReference type="Pfam" id="PF00632">
    <property type="entry name" value="HECT"/>
    <property type="match status" value="1"/>
</dbReference>
<keyword evidence="6" id="KW-0812">Transmembrane</keyword>
<dbReference type="PROSITE" id="PS00626">
    <property type="entry name" value="RCC1_2"/>
    <property type="match status" value="1"/>
</dbReference>
<dbReference type="PROSITE" id="PS50012">
    <property type="entry name" value="RCC1_3"/>
    <property type="match status" value="3"/>
</dbReference>
<dbReference type="PANTHER" id="PTHR45622:SF73">
    <property type="entry name" value="E3 UBIQUITIN-PROTEIN LIGASE HERC4-LIKE ISOFORM X1-RELATED"/>
    <property type="match status" value="1"/>
</dbReference>
<feature type="repeat" description="RCC1" evidence="5">
    <location>
        <begin position="191"/>
        <end position="242"/>
    </location>
</feature>